<dbReference type="Pfam" id="PF01593">
    <property type="entry name" value="Amino_oxidase"/>
    <property type="match status" value="1"/>
</dbReference>
<dbReference type="Gene3D" id="3.90.660.10">
    <property type="match status" value="1"/>
</dbReference>
<evidence type="ECO:0000256" key="2">
    <source>
        <dbReference type="ARBA" id="ARBA00005995"/>
    </source>
</evidence>
<comment type="caution">
    <text evidence="5">The sequence shown here is derived from an EMBL/GenBank/DDBJ whole genome shotgun (WGS) entry which is preliminary data.</text>
</comment>
<comment type="similarity">
    <text evidence="2">Belongs to the flavin monoamine oxidase family.</text>
</comment>
<accession>A0ABW1X3K6</accession>
<name>A0ABW1X3K6_9ACTN</name>
<dbReference type="InterPro" id="IPR002937">
    <property type="entry name" value="Amino_oxidase"/>
</dbReference>
<feature type="domain" description="Amine oxidase" evidence="4">
    <location>
        <begin position="11"/>
        <end position="443"/>
    </location>
</feature>
<evidence type="ECO:0000313" key="6">
    <source>
        <dbReference type="Proteomes" id="UP001596266"/>
    </source>
</evidence>
<dbReference type="PANTHER" id="PTHR43563:SF1">
    <property type="entry name" value="AMINE OXIDASE [FLAVIN-CONTAINING] B"/>
    <property type="match status" value="1"/>
</dbReference>
<dbReference type="InterPro" id="IPR050703">
    <property type="entry name" value="Flavin_MAO"/>
</dbReference>
<evidence type="ECO:0000256" key="3">
    <source>
        <dbReference type="ARBA" id="ARBA00023002"/>
    </source>
</evidence>
<evidence type="ECO:0000259" key="4">
    <source>
        <dbReference type="Pfam" id="PF01593"/>
    </source>
</evidence>
<dbReference type="SUPFAM" id="SSF54373">
    <property type="entry name" value="FAD-linked reductases, C-terminal domain"/>
    <property type="match status" value="1"/>
</dbReference>
<organism evidence="5 6">
    <name type="scientific">Luteococcus sanguinis</name>
    <dbReference type="NCBI Taxonomy" id="174038"/>
    <lineage>
        <taxon>Bacteria</taxon>
        <taxon>Bacillati</taxon>
        <taxon>Actinomycetota</taxon>
        <taxon>Actinomycetes</taxon>
        <taxon>Propionibacteriales</taxon>
        <taxon>Propionibacteriaceae</taxon>
        <taxon>Luteococcus</taxon>
    </lineage>
</organism>
<sequence length="446" mass="48460">MLDCIVVGAGLAGLRTATELVAAGREVLVLEARDRVGGRVETIRTEHGAALEMGGQWINDGHERMLALVEERDLTLVDHADGAVVVRLGGGRRHVPTKDELDENLSPFELADLGQGLLRFRRLGERISHDAAWADANRPWFQQSVETWVSANVRTPGGQQWFGRVFEGAFGRPGDEMTLLEGLQRSNNGLDLESLVTVNGALKQRRVAGGIAQLCEAMAADLGDRLQLGAPVVAVEQDDEQVVVVLADGTRHQAAHLVLTLPPRLVNGLKFTPELPTWRRETAEKVPAGNVIKAALIYETPWWRREGMSGQVGSDEGAMRVIMDNSGPDGHGVLMGFFEGPDAPSIATRSEFLRKRAMEDVVKQALGHHGGEPLAYLDRNWSTEQYTGGCHGAHFAPGVWTASGPVLAEPEGRVYFAGSEYSSKFNGYMEGAVRSAERIAKLLLRG</sequence>
<evidence type="ECO:0000313" key="5">
    <source>
        <dbReference type="EMBL" id="MFC6396446.1"/>
    </source>
</evidence>
<dbReference type="InterPro" id="IPR001613">
    <property type="entry name" value="Flavin_amine_oxidase"/>
</dbReference>
<dbReference type="SUPFAM" id="SSF51905">
    <property type="entry name" value="FAD/NAD(P)-binding domain"/>
    <property type="match status" value="1"/>
</dbReference>
<keyword evidence="6" id="KW-1185">Reference proteome</keyword>
<dbReference type="EMBL" id="JBHSUA010000009">
    <property type="protein sequence ID" value="MFC6396446.1"/>
    <property type="molecule type" value="Genomic_DNA"/>
</dbReference>
<dbReference type="InterPro" id="IPR036188">
    <property type="entry name" value="FAD/NAD-bd_sf"/>
</dbReference>
<dbReference type="PRINTS" id="PR00757">
    <property type="entry name" value="AMINEOXDASEF"/>
</dbReference>
<evidence type="ECO:0000256" key="1">
    <source>
        <dbReference type="ARBA" id="ARBA00001974"/>
    </source>
</evidence>
<dbReference type="Gene3D" id="3.50.50.60">
    <property type="entry name" value="FAD/NAD(P)-binding domain"/>
    <property type="match status" value="1"/>
</dbReference>
<proteinExistence type="inferred from homology"/>
<dbReference type="Proteomes" id="UP001596266">
    <property type="component" value="Unassembled WGS sequence"/>
</dbReference>
<keyword evidence="3" id="KW-0560">Oxidoreductase</keyword>
<gene>
    <name evidence="5" type="ORF">ACFP57_05510</name>
</gene>
<comment type="cofactor">
    <cofactor evidence="1">
        <name>FAD</name>
        <dbReference type="ChEBI" id="CHEBI:57692"/>
    </cofactor>
</comment>
<dbReference type="RefSeq" id="WP_343884915.1">
    <property type="nucleotide sequence ID" value="NZ_BAAAKI010000004.1"/>
</dbReference>
<protein>
    <submittedName>
        <fullName evidence="5">Flavin monoamine oxidase family protein</fullName>
    </submittedName>
</protein>
<dbReference type="PANTHER" id="PTHR43563">
    <property type="entry name" value="AMINE OXIDASE"/>
    <property type="match status" value="1"/>
</dbReference>
<reference evidence="6" key="1">
    <citation type="journal article" date="2019" name="Int. J. Syst. Evol. Microbiol.">
        <title>The Global Catalogue of Microorganisms (GCM) 10K type strain sequencing project: providing services to taxonomists for standard genome sequencing and annotation.</title>
        <authorList>
            <consortium name="The Broad Institute Genomics Platform"/>
            <consortium name="The Broad Institute Genome Sequencing Center for Infectious Disease"/>
            <person name="Wu L."/>
            <person name="Ma J."/>
        </authorList>
    </citation>
    <scope>NUCLEOTIDE SEQUENCE [LARGE SCALE GENOMIC DNA]</scope>
    <source>
        <strain evidence="6">CGMCC 1.15277</strain>
    </source>
</reference>
<dbReference type="Gene3D" id="1.10.405.10">
    <property type="entry name" value="Guanine Nucleotide Dissociation Inhibitor, domain 1"/>
    <property type="match status" value="1"/>
</dbReference>